<keyword evidence="1" id="KW-1133">Transmembrane helix</keyword>
<feature type="transmembrane region" description="Helical" evidence="1">
    <location>
        <begin position="92"/>
        <end position="114"/>
    </location>
</feature>
<proteinExistence type="predicted"/>
<keyword evidence="1" id="KW-0812">Transmembrane</keyword>
<comment type="caution">
    <text evidence="2">The sequence shown here is derived from an EMBL/GenBank/DDBJ whole genome shotgun (WGS) entry which is preliminary data.</text>
</comment>
<reference evidence="2" key="1">
    <citation type="submission" date="2023-10" db="EMBL/GenBank/DDBJ databases">
        <authorList>
            <person name="Chen Y."/>
            <person name="Shah S."/>
            <person name="Dougan E. K."/>
            <person name="Thang M."/>
            <person name="Chan C."/>
        </authorList>
    </citation>
    <scope>NUCLEOTIDE SEQUENCE [LARGE SCALE GENOMIC DNA]</scope>
</reference>
<feature type="transmembrane region" description="Helical" evidence="1">
    <location>
        <begin position="126"/>
        <end position="149"/>
    </location>
</feature>
<protein>
    <recommendedName>
        <fullName evidence="4">Solute carrier family 40 protein</fullName>
    </recommendedName>
</protein>
<organism evidence="2 3">
    <name type="scientific">Prorocentrum cordatum</name>
    <dbReference type="NCBI Taxonomy" id="2364126"/>
    <lineage>
        <taxon>Eukaryota</taxon>
        <taxon>Sar</taxon>
        <taxon>Alveolata</taxon>
        <taxon>Dinophyceae</taxon>
        <taxon>Prorocentrales</taxon>
        <taxon>Prorocentraceae</taxon>
        <taxon>Prorocentrum</taxon>
    </lineage>
</organism>
<feature type="transmembrane region" description="Helical" evidence="1">
    <location>
        <begin position="56"/>
        <end position="80"/>
    </location>
</feature>
<evidence type="ECO:0000313" key="3">
    <source>
        <dbReference type="Proteomes" id="UP001189429"/>
    </source>
</evidence>
<keyword evidence="1" id="KW-0472">Membrane</keyword>
<gene>
    <name evidence="2" type="ORF">PCOR1329_LOCUS58853</name>
</gene>
<accession>A0ABN9VNE7</accession>
<sequence length="202" mass="21446">MDWMAFSLDAMNFFAVLPGFVLDRFGATVVFAGSACNNLVGFTLLTLGSRGILPVEAAIVSMPFLGQASIWAVMATLSVLGQLIVPEDKGKAIGCCMTWFSLAPVVVKTLVYAATGTLSHPEVNVWFYPICGLILLSGGLLGVFTLLAVPLSRAAGTATLDTSDSDIKAEVDARFDIARPALEACFHACFGAQYYIGFNIFT</sequence>
<keyword evidence="3" id="KW-1185">Reference proteome</keyword>
<dbReference type="EMBL" id="CAUYUJ010017315">
    <property type="protein sequence ID" value="CAK0873742.1"/>
    <property type="molecule type" value="Genomic_DNA"/>
</dbReference>
<evidence type="ECO:0008006" key="4">
    <source>
        <dbReference type="Google" id="ProtNLM"/>
    </source>
</evidence>
<evidence type="ECO:0000256" key="1">
    <source>
        <dbReference type="SAM" id="Phobius"/>
    </source>
</evidence>
<name>A0ABN9VNE7_9DINO</name>
<evidence type="ECO:0000313" key="2">
    <source>
        <dbReference type="EMBL" id="CAK0873742.1"/>
    </source>
</evidence>
<dbReference type="SUPFAM" id="SSF103473">
    <property type="entry name" value="MFS general substrate transporter"/>
    <property type="match status" value="1"/>
</dbReference>
<dbReference type="Proteomes" id="UP001189429">
    <property type="component" value="Unassembled WGS sequence"/>
</dbReference>
<dbReference type="InterPro" id="IPR036259">
    <property type="entry name" value="MFS_trans_sf"/>
</dbReference>